<dbReference type="SUPFAM" id="SSF52540">
    <property type="entry name" value="P-loop containing nucleoside triphosphate hydrolases"/>
    <property type="match status" value="1"/>
</dbReference>
<dbReference type="Proteomes" id="UP001147046">
    <property type="component" value="Unassembled WGS sequence"/>
</dbReference>
<dbReference type="Pfam" id="PF13289">
    <property type="entry name" value="SIR2_2"/>
    <property type="match status" value="1"/>
</dbReference>
<dbReference type="InterPro" id="IPR027417">
    <property type="entry name" value="P-loop_NTPase"/>
</dbReference>
<name>A0AAJ1JM55_9ENTR</name>
<proteinExistence type="predicted"/>
<gene>
    <name evidence="1" type="ORF">L2102_08590</name>
</gene>
<evidence type="ECO:0000313" key="2">
    <source>
        <dbReference type="Proteomes" id="UP001147046"/>
    </source>
</evidence>
<dbReference type="EMBL" id="JAKIHV010000004">
    <property type="protein sequence ID" value="MDE9623384.1"/>
    <property type="molecule type" value="Genomic_DNA"/>
</dbReference>
<dbReference type="AlphaFoldDB" id="A0AAJ1JM55"/>
<dbReference type="SUPFAM" id="SSF52467">
    <property type="entry name" value="DHS-like NAD/FAD-binding domain"/>
    <property type="match status" value="1"/>
</dbReference>
<evidence type="ECO:0000313" key="1">
    <source>
        <dbReference type="EMBL" id="MDE9623384.1"/>
    </source>
</evidence>
<organism evidence="1 2">
    <name type="scientific">Citrobacter portucalensis</name>
    <dbReference type="NCBI Taxonomy" id="1639133"/>
    <lineage>
        <taxon>Bacteria</taxon>
        <taxon>Pseudomonadati</taxon>
        <taxon>Pseudomonadota</taxon>
        <taxon>Gammaproteobacteria</taxon>
        <taxon>Enterobacterales</taxon>
        <taxon>Enterobacteriaceae</taxon>
        <taxon>Citrobacter</taxon>
        <taxon>Citrobacter freundii complex</taxon>
    </lineage>
</organism>
<comment type="caution">
    <text evidence="1">The sequence shown here is derived from an EMBL/GenBank/DDBJ whole genome shotgun (WGS) entry which is preliminary data.</text>
</comment>
<dbReference type="InterPro" id="IPR029035">
    <property type="entry name" value="DHS-like_NAD/FAD-binding_dom"/>
</dbReference>
<accession>A0AAJ1JM55</accession>
<dbReference type="RefSeq" id="WP_193134849.1">
    <property type="nucleotide sequence ID" value="NZ_JAKIHV010000004.1"/>
</dbReference>
<reference evidence="1" key="1">
    <citation type="submission" date="2022-01" db="EMBL/GenBank/DDBJ databases">
        <title>Genetic Characterization of Carbapenem-resistant Citrobacter spp. from China: a multicenter study.</title>
        <authorList>
            <person name="Ye L."/>
        </authorList>
    </citation>
    <scope>NUCLEOTIDE SEQUENCE</scope>
    <source>
        <strain evidence="1">IR5464</strain>
    </source>
</reference>
<dbReference type="Gene3D" id="3.40.50.300">
    <property type="entry name" value="P-loop containing nucleotide triphosphate hydrolases"/>
    <property type="match status" value="1"/>
</dbReference>
<sequence length="959" mass="110537">MDYKIPNQLKTAIQEKKLLLFIGAGLSSSVGLPLWKDIVRLTLDNPNIEKGEGYKMALEEGLFTPLEILDKIKETNKKDIFKTFEKETSTNLESNLYKKLALISTKFITTNYDCLIEQNTGIRKIDTNSAFNLQKLDEEDNFVLKIHGCTNAIDNAVIFTSDYKNLYEGKGLAKFQLTKIISTHSCLFIGYSLNDHYLVELFNTLNNMYEGIGKEHYIISTENINHDFVDTIKINNYNDLPCYLEALIETTRNIHEKVEITNDDDISQEKNNENEESYQIHLVHDTPPIIECWAGRIAEMDALKIFHKACFITGIGGQGKSALASKYLTEVAPLNFDICEWRDFKEEELNFQTKLYQLIEVVSHNTITTKDLIGLETDALVDLFFKKLGNQKAVFVFDNIDKYIDLQRFTPSGEMKSFFEYVININHNSRFIFTCRPFIHIAMVGTYQIRLEGLKNHEIQELITKYHHNIKGNDLINLAERLYINTQGHPLWMGLILAQSRIKVENIDKVLKKIERRDISKDDSNFSTIVSATVLENLWEGLKEKEKVVLRTLSICNIAESHDELSKIVSKKLNYNQFSKSVRSLKSLNLLVEKGKEGYLELHPLVREFIKGKYDEREQESYIALYVSYLDGIIVLLKNKFGKVLPKDEIELLLKKLEILISANKFQEAIDEIRLTSDSILISGYCEEYLRLTDLLLDKISWTHKNITSLLGFPDFIDVFFTRSAEFGRYDLFDKYAEKYLSVFQIADANLILLKSAQCHKFWILNDFNQAISYGKSASDLIDMLGEKDIWSGKHRYNLALRDSGVEANIDKSLIYFCEGKSLDELTDDNIDLNFSTHYGNIGKCYLLKNETDMALKLICKSYSAFKKGALSYHDMHNIGYAAKWISEIYSKVDNTNLNSLYFLLYARNIWKNDMPGEANKIEQLISSIPHTTAVQSVISLESWQIEKYCNEWVNNILI</sequence>
<protein>
    <submittedName>
        <fullName evidence="1">SIR2 family protein</fullName>
    </submittedName>
</protein>